<gene>
    <name evidence="1" type="ORF">F4820DRAFT_372798</name>
</gene>
<organism evidence="1 2">
    <name type="scientific">Hypoxylon rubiginosum</name>
    <dbReference type="NCBI Taxonomy" id="110542"/>
    <lineage>
        <taxon>Eukaryota</taxon>
        <taxon>Fungi</taxon>
        <taxon>Dikarya</taxon>
        <taxon>Ascomycota</taxon>
        <taxon>Pezizomycotina</taxon>
        <taxon>Sordariomycetes</taxon>
        <taxon>Xylariomycetidae</taxon>
        <taxon>Xylariales</taxon>
        <taxon>Hypoxylaceae</taxon>
        <taxon>Hypoxylon</taxon>
    </lineage>
</organism>
<evidence type="ECO:0000313" key="1">
    <source>
        <dbReference type="EMBL" id="KAI4863479.1"/>
    </source>
</evidence>
<name>A0ACB9YVV8_9PEZI</name>
<sequence length="310" mass="34113">MSSIAAARETQDQPPRPAAPHRTAALAGTTAHPRTAALPRTVTSHRTPATARTSATARTPAPARTDGPSRLDVPLMTPALPRASAPPRAYFPPEAPPRAAILPRSPSYGKSKGKQKARAGPALPLIPEETTVSHTVIHSSERLSRYVRISSRESSRRIRTQGDPYPSHVAGNRAGRLGDFNARRATQPSYDSIRISAGGQRDAAYADVEAQLQQDREAQLHQELQRQWRRGRWRRRLKKFIMETLGPCFGERVATAVSDFFCAPMDRNKRIRCIVWYFLFFAVIAILVGICVAYSKGLIRGPPTNTPSAK</sequence>
<dbReference type="Proteomes" id="UP001497700">
    <property type="component" value="Unassembled WGS sequence"/>
</dbReference>
<evidence type="ECO:0000313" key="2">
    <source>
        <dbReference type="Proteomes" id="UP001497700"/>
    </source>
</evidence>
<reference evidence="1 2" key="1">
    <citation type="journal article" date="2022" name="New Phytol.">
        <title>Ecological generalism drives hyperdiversity of secondary metabolite gene clusters in xylarialean endophytes.</title>
        <authorList>
            <person name="Franco M.E.E."/>
            <person name="Wisecaver J.H."/>
            <person name="Arnold A.E."/>
            <person name="Ju Y.M."/>
            <person name="Slot J.C."/>
            <person name="Ahrendt S."/>
            <person name="Moore L.P."/>
            <person name="Eastman K.E."/>
            <person name="Scott K."/>
            <person name="Konkel Z."/>
            <person name="Mondo S.J."/>
            <person name="Kuo A."/>
            <person name="Hayes R.D."/>
            <person name="Haridas S."/>
            <person name="Andreopoulos B."/>
            <person name="Riley R."/>
            <person name="LaButti K."/>
            <person name="Pangilinan J."/>
            <person name="Lipzen A."/>
            <person name="Amirebrahimi M."/>
            <person name="Yan J."/>
            <person name="Adam C."/>
            <person name="Keymanesh K."/>
            <person name="Ng V."/>
            <person name="Louie K."/>
            <person name="Northen T."/>
            <person name="Drula E."/>
            <person name="Henrissat B."/>
            <person name="Hsieh H.M."/>
            <person name="Youens-Clark K."/>
            <person name="Lutzoni F."/>
            <person name="Miadlikowska J."/>
            <person name="Eastwood D.C."/>
            <person name="Hamelin R.C."/>
            <person name="Grigoriev I.V."/>
            <person name="U'Ren J.M."/>
        </authorList>
    </citation>
    <scope>NUCLEOTIDE SEQUENCE [LARGE SCALE GENOMIC DNA]</scope>
    <source>
        <strain evidence="1 2">CBS 119005</strain>
    </source>
</reference>
<keyword evidence="2" id="KW-1185">Reference proteome</keyword>
<protein>
    <submittedName>
        <fullName evidence="1">Uncharacterized protein</fullName>
    </submittedName>
</protein>
<dbReference type="EMBL" id="MU393503">
    <property type="protein sequence ID" value="KAI4863479.1"/>
    <property type="molecule type" value="Genomic_DNA"/>
</dbReference>
<accession>A0ACB9YVV8</accession>
<comment type="caution">
    <text evidence="1">The sequence shown here is derived from an EMBL/GenBank/DDBJ whole genome shotgun (WGS) entry which is preliminary data.</text>
</comment>
<proteinExistence type="predicted"/>